<name>A0A7J8NRC7_GOSRA</name>
<accession>A0A7J8NRC7</accession>
<evidence type="ECO:0000313" key="3">
    <source>
        <dbReference type="Proteomes" id="UP000593578"/>
    </source>
</evidence>
<organism evidence="2 3">
    <name type="scientific">Gossypium raimondii</name>
    <name type="common">Peruvian cotton</name>
    <name type="synonym">Gossypium klotzschianum subsp. raimondii</name>
    <dbReference type="NCBI Taxonomy" id="29730"/>
    <lineage>
        <taxon>Eukaryota</taxon>
        <taxon>Viridiplantae</taxon>
        <taxon>Streptophyta</taxon>
        <taxon>Embryophyta</taxon>
        <taxon>Tracheophyta</taxon>
        <taxon>Spermatophyta</taxon>
        <taxon>Magnoliopsida</taxon>
        <taxon>eudicotyledons</taxon>
        <taxon>Gunneridae</taxon>
        <taxon>Pentapetalae</taxon>
        <taxon>rosids</taxon>
        <taxon>malvids</taxon>
        <taxon>Malvales</taxon>
        <taxon>Malvaceae</taxon>
        <taxon>Malvoideae</taxon>
        <taxon>Gossypium</taxon>
    </lineage>
</organism>
<protein>
    <submittedName>
        <fullName evidence="2">Uncharacterized protein</fullName>
    </submittedName>
</protein>
<dbReference type="AlphaFoldDB" id="A0A7J8NRC7"/>
<comment type="caution">
    <text evidence="2">The sequence shown here is derived from an EMBL/GenBank/DDBJ whole genome shotgun (WGS) entry which is preliminary data.</text>
</comment>
<evidence type="ECO:0000313" key="2">
    <source>
        <dbReference type="EMBL" id="MBA0579498.1"/>
    </source>
</evidence>
<gene>
    <name evidence="2" type="ORF">Gorai_021751</name>
</gene>
<evidence type="ECO:0000256" key="1">
    <source>
        <dbReference type="SAM" id="MobiDB-lite"/>
    </source>
</evidence>
<dbReference type="Proteomes" id="UP000593578">
    <property type="component" value="Unassembled WGS sequence"/>
</dbReference>
<feature type="region of interest" description="Disordered" evidence="1">
    <location>
        <begin position="1"/>
        <end position="41"/>
    </location>
</feature>
<dbReference type="EMBL" id="JABEZZ010000001">
    <property type="protein sequence ID" value="MBA0579498.1"/>
    <property type="molecule type" value="Genomic_DNA"/>
</dbReference>
<feature type="non-terminal residue" evidence="2">
    <location>
        <position position="54"/>
    </location>
</feature>
<sequence length="54" mass="6168">MDVDDRLGHGCNRSTADEDNNSISSSNGNKKDKKIKAKMMKDGRFFKQNQYEIT</sequence>
<reference evidence="2 3" key="1">
    <citation type="journal article" date="2019" name="Genome Biol. Evol.">
        <title>Insights into the evolution of the New World diploid cottons (Gossypium, subgenus Houzingenia) based on genome sequencing.</title>
        <authorList>
            <person name="Grover C.E."/>
            <person name="Arick M.A. 2nd"/>
            <person name="Thrash A."/>
            <person name="Conover J.L."/>
            <person name="Sanders W.S."/>
            <person name="Peterson D.G."/>
            <person name="Frelichowski J.E."/>
            <person name="Scheffler J.A."/>
            <person name="Scheffler B.E."/>
            <person name="Wendel J.F."/>
        </authorList>
    </citation>
    <scope>NUCLEOTIDE SEQUENCE [LARGE SCALE GENOMIC DNA]</scope>
    <source>
        <strain evidence="2">8</strain>
        <tissue evidence="2">Leaf</tissue>
    </source>
</reference>
<proteinExistence type="predicted"/>